<protein>
    <recommendedName>
        <fullName evidence="3">Permuted papain-like amidase enzyme, YaeF/YiiX, C92 family</fullName>
    </recommendedName>
</protein>
<evidence type="ECO:0000313" key="2">
    <source>
        <dbReference type="Proteomes" id="UP000028721"/>
    </source>
</evidence>
<dbReference type="Gene3D" id="3.90.1720.10">
    <property type="entry name" value="endopeptidase domain like (from Nostoc punctiforme)"/>
    <property type="match status" value="1"/>
</dbReference>
<evidence type="ECO:0000313" key="1">
    <source>
        <dbReference type="EMBL" id="KFB88102.1"/>
    </source>
</evidence>
<organism evidence="1 2">
    <name type="scientific">Serratia grimesii</name>
    <dbReference type="NCBI Taxonomy" id="82995"/>
    <lineage>
        <taxon>Bacteria</taxon>
        <taxon>Pseudomonadati</taxon>
        <taxon>Pseudomonadota</taxon>
        <taxon>Gammaproteobacteria</taxon>
        <taxon>Enterobacterales</taxon>
        <taxon>Yersiniaceae</taxon>
        <taxon>Serratia</taxon>
    </lineage>
</organism>
<accession>A0ABR4U7T5</accession>
<dbReference type="InterPro" id="IPR024453">
    <property type="entry name" value="Peptidase_C92"/>
</dbReference>
<dbReference type="Proteomes" id="UP000028721">
    <property type="component" value="Unassembled WGS sequence"/>
</dbReference>
<keyword evidence="2" id="KW-1185">Reference proteome</keyword>
<sequence length="328" mass="37448">MYLIDYRELEVGDIILTGSKSMAGIAVKIFTLSRFSHAMVWAGGTLIHSDGGGVYSKNPQRMLFSKKSNVKVLRMKRKLTPSQKEIISNHARLLVGTAYSTVEAALVVVPLKLPLSERQFCSRLVAQCYEEAGISLVKNKDFCTPAQFNNPDLFDEVTGAVRLATQNEIDFTKSRDVNLETQTDTIKMLTELRVIYGKKIQTINDVFSLVLKKTEVDESVTQIALRNGYFDHAEVDMEVNPWRYNEQDFIERASKYEIPINELATEVYNIGNSSASVHENELKKLQQALNLYNLNFIHHHIILYKKLVNTDFLRKDLTKNIMRNHLKN</sequence>
<proteinExistence type="predicted"/>
<dbReference type="InterPro" id="IPR038765">
    <property type="entry name" value="Papain-like_cys_pep_sf"/>
</dbReference>
<dbReference type="SUPFAM" id="SSF54001">
    <property type="entry name" value="Cysteine proteinases"/>
    <property type="match status" value="1"/>
</dbReference>
<reference evidence="1 2" key="1">
    <citation type="submission" date="2014-03" db="EMBL/GenBank/DDBJ databases">
        <title>Draft genome sequence of the Serratia grimesii strain a2.</title>
        <authorList>
            <person name="Toymentseva A."/>
            <person name="Kazakov S."/>
            <person name="Giliazeva A."/>
            <person name="Ismagilova R."/>
            <person name="Shah R."/>
            <person name="Sharipova M."/>
            <person name="Khaitlina S."/>
            <person name="Mardanova A."/>
        </authorList>
    </citation>
    <scope>NUCLEOTIDE SEQUENCE [LARGE SCALE GENOMIC DNA]</scope>
    <source>
        <strain evidence="1 2">A2</strain>
    </source>
</reference>
<name>A0ABR4U7T5_9GAMM</name>
<dbReference type="Pfam" id="PF05708">
    <property type="entry name" value="Peptidase_C92"/>
    <property type="match status" value="1"/>
</dbReference>
<gene>
    <name evidence="1" type="ORF">CR62_06320</name>
</gene>
<dbReference type="EMBL" id="JGVP01000017">
    <property type="protein sequence ID" value="KFB88102.1"/>
    <property type="molecule type" value="Genomic_DNA"/>
</dbReference>
<comment type="caution">
    <text evidence="1">The sequence shown here is derived from an EMBL/GenBank/DDBJ whole genome shotgun (WGS) entry which is preliminary data.</text>
</comment>
<evidence type="ECO:0008006" key="3">
    <source>
        <dbReference type="Google" id="ProtNLM"/>
    </source>
</evidence>